<dbReference type="VEuPathDB" id="FungiDB:MELLADRAFT_88111"/>
<feature type="compositionally biased region" description="Acidic residues" evidence="1">
    <location>
        <begin position="105"/>
        <end position="140"/>
    </location>
</feature>
<gene>
    <name evidence="2" type="ORF">MELLADRAFT_88111</name>
</gene>
<protein>
    <submittedName>
        <fullName evidence="2">Uncharacterized protein</fullName>
    </submittedName>
</protein>
<dbReference type="HOGENOM" id="CLU_116823_0_0_1"/>
<feature type="region of interest" description="Disordered" evidence="1">
    <location>
        <begin position="30"/>
        <end position="75"/>
    </location>
</feature>
<dbReference type="Proteomes" id="UP000001072">
    <property type="component" value="Unassembled WGS sequence"/>
</dbReference>
<name>F4SE25_MELLP</name>
<dbReference type="EMBL" id="GL883330">
    <property type="protein sequence ID" value="EGF97100.1"/>
    <property type="molecule type" value="Genomic_DNA"/>
</dbReference>
<keyword evidence="3" id="KW-1185">Reference proteome</keyword>
<organism evidence="3">
    <name type="scientific">Melampsora larici-populina (strain 98AG31 / pathotype 3-4-7)</name>
    <name type="common">Poplar leaf rust fungus</name>
    <dbReference type="NCBI Taxonomy" id="747676"/>
    <lineage>
        <taxon>Eukaryota</taxon>
        <taxon>Fungi</taxon>
        <taxon>Dikarya</taxon>
        <taxon>Basidiomycota</taxon>
        <taxon>Pucciniomycotina</taxon>
        <taxon>Pucciniomycetes</taxon>
        <taxon>Pucciniales</taxon>
        <taxon>Melampsoraceae</taxon>
        <taxon>Melampsora</taxon>
    </lineage>
</organism>
<dbReference type="OrthoDB" id="10642984at2759"/>
<evidence type="ECO:0000313" key="2">
    <source>
        <dbReference type="EMBL" id="EGF97100.1"/>
    </source>
</evidence>
<accession>F4SE25</accession>
<feature type="region of interest" description="Disordered" evidence="1">
    <location>
        <begin position="99"/>
        <end position="149"/>
    </location>
</feature>
<dbReference type="InParanoid" id="F4SE25"/>
<reference evidence="3" key="1">
    <citation type="journal article" date="2011" name="Proc. Natl. Acad. Sci. U.S.A.">
        <title>Obligate biotrophy features unraveled by the genomic analysis of rust fungi.</title>
        <authorList>
            <person name="Duplessis S."/>
            <person name="Cuomo C.A."/>
            <person name="Lin Y.-C."/>
            <person name="Aerts A."/>
            <person name="Tisserant E."/>
            <person name="Veneault-Fourrey C."/>
            <person name="Joly D.L."/>
            <person name="Hacquard S."/>
            <person name="Amselem J."/>
            <person name="Cantarel B.L."/>
            <person name="Chiu R."/>
            <person name="Coutinho P.M."/>
            <person name="Feau N."/>
            <person name="Field M."/>
            <person name="Frey P."/>
            <person name="Gelhaye E."/>
            <person name="Goldberg J."/>
            <person name="Grabherr M.G."/>
            <person name="Kodira C.D."/>
            <person name="Kohler A."/>
            <person name="Kuees U."/>
            <person name="Lindquist E.A."/>
            <person name="Lucas S.M."/>
            <person name="Mago R."/>
            <person name="Mauceli E."/>
            <person name="Morin E."/>
            <person name="Murat C."/>
            <person name="Pangilinan J.L."/>
            <person name="Park R."/>
            <person name="Pearson M."/>
            <person name="Quesneville H."/>
            <person name="Rouhier N."/>
            <person name="Sakthikumar S."/>
            <person name="Salamov A.A."/>
            <person name="Schmutz J."/>
            <person name="Selles B."/>
            <person name="Shapiro H."/>
            <person name="Tanguay P."/>
            <person name="Tuskan G.A."/>
            <person name="Henrissat B."/>
            <person name="Van de Peer Y."/>
            <person name="Rouze P."/>
            <person name="Ellis J.G."/>
            <person name="Dodds P.N."/>
            <person name="Schein J.E."/>
            <person name="Zhong S."/>
            <person name="Hamelin R.C."/>
            <person name="Grigoriev I.V."/>
            <person name="Szabo L.J."/>
            <person name="Martin F."/>
        </authorList>
    </citation>
    <scope>NUCLEOTIDE SEQUENCE [LARGE SCALE GENOMIC DNA]</scope>
    <source>
        <strain evidence="3">98AG31 / pathotype 3-4-7</strain>
    </source>
</reference>
<dbReference type="AlphaFoldDB" id="F4SE25"/>
<sequence length="149" mass="16822">MVARDKERQAGMTSLNPALISTASGSGAIEGMDWTASNNKTDDAKQFSPEVEQQPPARSNSISMWDQDDSGLFANPADDEIEVESVIEERPDLIWDALYNMGLGPDEDDIDDNNPGQEEQEDEIEYDNDNIEHDDYESEDWYPFKKKEV</sequence>
<evidence type="ECO:0000256" key="1">
    <source>
        <dbReference type="SAM" id="MobiDB-lite"/>
    </source>
</evidence>
<proteinExistence type="predicted"/>
<evidence type="ECO:0000313" key="3">
    <source>
        <dbReference type="Proteomes" id="UP000001072"/>
    </source>
</evidence>
<dbReference type="KEGG" id="mlr:MELLADRAFT_88111"/>
<dbReference type="RefSeq" id="XP_007419628.1">
    <property type="nucleotide sequence ID" value="XM_007419566.1"/>
</dbReference>
<dbReference type="GeneID" id="18934765"/>